<evidence type="ECO:0000313" key="3">
    <source>
        <dbReference type="Proteomes" id="UP000593966"/>
    </source>
</evidence>
<feature type="chain" id="PRO_5032404882" description="Lipoprotein" evidence="1">
    <location>
        <begin position="21"/>
        <end position="88"/>
    </location>
</feature>
<keyword evidence="3" id="KW-1185">Reference proteome</keyword>
<reference evidence="2 3" key="1">
    <citation type="submission" date="2020-02" db="EMBL/GenBank/DDBJ databases">
        <title>Tigecycline-resistant Acinetobacter species from pigs and migratory birds.</title>
        <authorList>
            <person name="Chen C."/>
            <person name="Sun J."/>
            <person name="Liao X.-P."/>
            <person name="Liu Y.-H."/>
        </authorList>
    </citation>
    <scope>NUCLEOTIDE SEQUENCE [LARGE SCALE GENOMIC DNA]</scope>
    <source>
        <strain evidence="2 3">YH12207_T</strain>
    </source>
</reference>
<dbReference type="EMBL" id="CP048659">
    <property type="protein sequence ID" value="QOW47034.1"/>
    <property type="molecule type" value="Genomic_DNA"/>
</dbReference>
<organism evidence="2 3">
    <name type="scientific">Acinetobacter piscicola</name>
    <dbReference type="NCBI Taxonomy" id="2006115"/>
    <lineage>
        <taxon>Bacteria</taxon>
        <taxon>Pseudomonadati</taxon>
        <taxon>Pseudomonadota</taxon>
        <taxon>Gammaproteobacteria</taxon>
        <taxon>Moraxellales</taxon>
        <taxon>Moraxellaceae</taxon>
        <taxon>Acinetobacter</taxon>
    </lineage>
</organism>
<protein>
    <recommendedName>
        <fullName evidence="4">Lipoprotein</fullName>
    </recommendedName>
</protein>
<feature type="signal peptide" evidence="1">
    <location>
        <begin position="1"/>
        <end position="20"/>
    </location>
</feature>
<evidence type="ECO:0008006" key="4">
    <source>
        <dbReference type="Google" id="ProtNLM"/>
    </source>
</evidence>
<proteinExistence type="predicted"/>
<evidence type="ECO:0000256" key="1">
    <source>
        <dbReference type="SAM" id="SignalP"/>
    </source>
</evidence>
<keyword evidence="1" id="KW-0732">Signal</keyword>
<dbReference type="RefSeq" id="WP_180045783.1">
    <property type="nucleotide sequence ID" value="NZ_CP048659.1"/>
</dbReference>
<evidence type="ECO:0000313" key="2">
    <source>
        <dbReference type="EMBL" id="QOW47034.1"/>
    </source>
</evidence>
<gene>
    <name evidence="2" type="ORF">G0028_14710</name>
</gene>
<name>A0A7S6VY58_9GAMM</name>
<dbReference type="Proteomes" id="UP000593966">
    <property type="component" value="Chromosome"/>
</dbReference>
<dbReference type="AlphaFoldDB" id="A0A7S6VY58"/>
<accession>A0A7S6VY58</accession>
<sequence length="88" mass="9612">MKKLRLISIFSLSICLTACAEMLGAPVGIKNDYLRDKHGEIVMDCDGSALSGNSLPTRRFWDENNLPHGTTDFVCKGGKAYLPGQVPK</sequence>